<feature type="transmembrane region" description="Helical" evidence="1">
    <location>
        <begin position="74"/>
        <end position="92"/>
    </location>
</feature>
<feature type="transmembrane region" description="Helical" evidence="1">
    <location>
        <begin position="6"/>
        <end position="25"/>
    </location>
</feature>
<keyword evidence="1" id="KW-1133">Transmembrane helix</keyword>
<feature type="transmembrane region" description="Helical" evidence="1">
    <location>
        <begin position="37"/>
        <end position="62"/>
    </location>
</feature>
<organism evidence="2 3">
    <name type="scientific">Natronorubrum texcoconense</name>
    <dbReference type="NCBI Taxonomy" id="1095776"/>
    <lineage>
        <taxon>Archaea</taxon>
        <taxon>Methanobacteriati</taxon>
        <taxon>Methanobacteriota</taxon>
        <taxon>Stenosarchaea group</taxon>
        <taxon>Halobacteria</taxon>
        <taxon>Halobacteriales</taxon>
        <taxon>Natrialbaceae</taxon>
        <taxon>Natronorubrum</taxon>
    </lineage>
</organism>
<proteinExistence type="predicted"/>
<evidence type="ECO:0000313" key="2">
    <source>
        <dbReference type="EMBL" id="SDJ80779.1"/>
    </source>
</evidence>
<evidence type="ECO:0000256" key="1">
    <source>
        <dbReference type="SAM" id="Phobius"/>
    </source>
</evidence>
<dbReference type="Proteomes" id="UP000198882">
    <property type="component" value="Unassembled WGS sequence"/>
</dbReference>
<dbReference type="EMBL" id="FNFE01000002">
    <property type="protein sequence ID" value="SDJ80779.1"/>
    <property type="molecule type" value="Genomic_DNA"/>
</dbReference>
<protein>
    <submittedName>
        <fullName evidence="2">Uncharacterized protein</fullName>
    </submittedName>
</protein>
<sequence length="105" mass="11255">MNELISGGLLVLCAFVAVTALNGVFEPNNELVDLARICAYLLAALVMIFVTPLTGVFALVVFELAFSSPLDTGETAFAIVVFCLVWLLVFGGRAERDQSAERSGR</sequence>
<reference evidence="3" key="1">
    <citation type="submission" date="2016-10" db="EMBL/GenBank/DDBJ databases">
        <authorList>
            <person name="Varghese N."/>
            <person name="Submissions S."/>
        </authorList>
    </citation>
    <scope>NUCLEOTIDE SEQUENCE [LARGE SCALE GENOMIC DNA]</scope>
    <source>
        <strain evidence="3">B4,CECT 8067,JCM 17497</strain>
    </source>
</reference>
<gene>
    <name evidence="2" type="ORF">SAMN04515672_1482</name>
</gene>
<keyword evidence="1" id="KW-0812">Transmembrane</keyword>
<accession>A0A1G8WQX8</accession>
<keyword evidence="1" id="KW-0472">Membrane</keyword>
<name>A0A1G8WQX8_9EURY</name>
<dbReference type="AlphaFoldDB" id="A0A1G8WQX8"/>
<evidence type="ECO:0000313" key="3">
    <source>
        <dbReference type="Proteomes" id="UP000198882"/>
    </source>
</evidence>
<keyword evidence="3" id="KW-1185">Reference proteome</keyword>